<dbReference type="InterPro" id="IPR051453">
    <property type="entry name" value="MBL_Glyoxalase_II"/>
</dbReference>
<dbReference type="SMART" id="SM00849">
    <property type="entry name" value="Lactamase_B"/>
    <property type="match status" value="1"/>
</dbReference>
<dbReference type="InterPro" id="IPR036866">
    <property type="entry name" value="RibonucZ/Hydroxyglut_hydro"/>
</dbReference>
<keyword evidence="3 6" id="KW-0378">Hydrolase</keyword>
<dbReference type="SUPFAM" id="SSF56281">
    <property type="entry name" value="Metallo-hydrolase/oxidoreductase"/>
    <property type="match status" value="1"/>
</dbReference>
<evidence type="ECO:0000256" key="1">
    <source>
        <dbReference type="ARBA" id="ARBA00001947"/>
    </source>
</evidence>
<dbReference type="Gene3D" id="3.60.15.10">
    <property type="entry name" value="Ribonuclease Z/Hydroxyacylglutathione hydrolase-like"/>
    <property type="match status" value="1"/>
</dbReference>
<evidence type="ECO:0000256" key="2">
    <source>
        <dbReference type="ARBA" id="ARBA00022723"/>
    </source>
</evidence>
<sequence length="206" mass="22449">MKVERFLIGIISTNCYLAINEETKQTVVIDPAASPSSLMNHIKSEGLTIEAILLTHGHFDHTMGLDGFLKEYDVPVYVHEGDKEILADPGFNLSSSYTSGFTFSDAKYLHGGETLSFAGYDFQVLHTPGHTPGGCCYYVRSEGVIFSGDTLFAGSVGRSDFPGSSGSDLIRSIREKLLPLPDDTQVYPGHMGETTIGQERGFNPFL</sequence>
<dbReference type="PANTHER" id="PTHR46233">
    <property type="entry name" value="HYDROXYACYLGLUTATHIONE HYDROLASE GLOC"/>
    <property type="match status" value="1"/>
</dbReference>
<dbReference type="RefSeq" id="WP_159750858.1">
    <property type="nucleotide sequence ID" value="NZ_CASSPE010000043.1"/>
</dbReference>
<reference evidence="6 7" key="1">
    <citation type="submission" date="2019-12" db="EMBL/GenBank/DDBJ databases">
        <title>Sporaefaciens musculi gen. nov., sp. nov., a novel bacterium isolated from the caecum of an obese mouse.</title>
        <authorList>
            <person name="Rasmussen T.S."/>
            <person name="Streidl T."/>
            <person name="Hitch T.C.A."/>
            <person name="Wortmann E."/>
            <person name="Deptula P."/>
            <person name="Hansen M."/>
            <person name="Nielsen D.S."/>
            <person name="Clavel T."/>
            <person name="Vogensen F.K."/>
        </authorList>
    </citation>
    <scope>NUCLEOTIDE SEQUENCE [LARGE SCALE GENOMIC DNA]</scope>
    <source>
        <strain evidence="6 7">WCA-9-b2</strain>
    </source>
</reference>
<dbReference type="AlphaFoldDB" id="A0A7X3MG37"/>
<comment type="cofactor">
    <cofactor evidence="1">
        <name>Zn(2+)</name>
        <dbReference type="ChEBI" id="CHEBI:29105"/>
    </cofactor>
</comment>
<dbReference type="Pfam" id="PF00753">
    <property type="entry name" value="Lactamase_B"/>
    <property type="match status" value="1"/>
</dbReference>
<dbReference type="CDD" id="cd06262">
    <property type="entry name" value="metallo-hydrolase-like_MBL-fold"/>
    <property type="match status" value="1"/>
</dbReference>
<organism evidence="6 7">
    <name type="scientific">Sporofaciens musculi</name>
    <dbReference type="NCBI Taxonomy" id="2681861"/>
    <lineage>
        <taxon>Bacteria</taxon>
        <taxon>Bacillati</taxon>
        <taxon>Bacillota</taxon>
        <taxon>Clostridia</taxon>
        <taxon>Lachnospirales</taxon>
        <taxon>Lachnospiraceae</taxon>
        <taxon>Sporofaciens</taxon>
    </lineage>
</organism>
<dbReference type="InterPro" id="IPR001279">
    <property type="entry name" value="Metallo-B-lactamas"/>
</dbReference>
<name>A0A7X3MG37_9FIRM</name>
<dbReference type="PANTHER" id="PTHR46233:SF3">
    <property type="entry name" value="HYDROXYACYLGLUTATHIONE HYDROLASE GLOC"/>
    <property type="match status" value="1"/>
</dbReference>
<dbReference type="GO" id="GO:0046872">
    <property type="term" value="F:metal ion binding"/>
    <property type="evidence" value="ECO:0007669"/>
    <property type="project" value="UniProtKB-KW"/>
</dbReference>
<feature type="domain" description="Metallo-beta-lactamase" evidence="5">
    <location>
        <begin position="12"/>
        <end position="190"/>
    </location>
</feature>
<evidence type="ECO:0000313" key="6">
    <source>
        <dbReference type="EMBL" id="MXP75620.1"/>
    </source>
</evidence>
<gene>
    <name evidence="6" type="ORF">GN277_09545</name>
</gene>
<protein>
    <submittedName>
        <fullName evidence="6">MBL fold metallo-hydrolase</fullName>
    </submittedName>
</protein>
<keyword evidence="7" id="KW-1185">Reference proteome</keyword>
<evidence type="ECO:0000256" key="4">
    <source>
        <dbReference type="ARBA" id="ARBA00022833"/>
    </source>
</evidence>
<evidence type="ECO:0000313" key="7">
    <source>
        <dbReference type="Proteomes" id="UP000460412"/>
    </source>
</evidence>
<dbReference type="GO" id="GO:0016787">
    <property type="term" value="F:hydrolase activity"/>
    <property type="evidence" value="ECO:0007669"/>
    <property type="project" value="UniProtKB-KW"/>
</dbReference>
<keyword evidence="2" id="KW-0479">Metal-binding</keyword>
<evidence type="ECO:0000259" key="5">
    <source>
        <dbReference type="SMART" id="SM00849"/>
    </source>
</evidence>
<proteinExistence type="predicted"/>
<evidence type="ECO:0000256" key="3">
    <source>
        <dbReference type="ARBA" id="ARBA00022801"/>
    </source>
</evidence>
<comment type="caution">
    <text evidence="6">The sequence shown here is derived from an EMBL/GenBank/DDBJ whole genome shotgun (WGS) entry which is preliminary data.</text>
</comment>
<accession>A0A7X3MG37</accession>
<dbReference type="Proteomes" id="UP000460412">
    <property type="component" value="Unassembled WGS sequence"/>
</dbReference>
<dbReference type="EMBL" id="WUQX01000001">
    <property type="protein sequence ID" value="MXP75620.1"/>
    <property type="molecule type" value="Genomic_DNA"/>
</dbReference>
<keyword evidence="4" id="KW-0862">Zinc</keyword>